<dbReference type="InterPro" id="IPR018580">
    <property type="entry name" value="Uncharacterised_YfhO"/>
</dbReference>
<feature type="transmembrane region" description="Helical" evidence="1">
    <location>
        <begin position="161"/>
        <end position="181"/>
    </location>
</feature>
<evidence type="ECO:0000313" key="3">
    <source>
        <dbReference type="Proteomes" id="UP000051655"/>
    </source>
</evidence>
<keyword evidence="1" id="KW-0812">Transmembrane</keyword>
<comment type="caution">
    <text evidence="2">The sequence shown here is derived from an EMBL/GenBank/DDBJ whole genome shotgun (WGS) entry which is preliminary data.</text>
</comment>
<feature type="transmembrane region" description="Helical" evidence="1">
    <location>
        <begin position="439"/>
        <end position="458"/>
    </location>
</feature>
<dbReference type="Pfam" id="PF09586">
    <property type="entry name" value="YfhO"/>
    <property type="match status" value="1"/>
</dbReference>
<feature type="transmembrane region" description="Helical" evidence="1">
    <location>
        <begin position="411"/>
        <end position="433"/>
    </location>
</feature>
<dbReference type="PATRIC" id="fig|1616.3.peg.1167"/>
<dbReference type="STRING" id="1616.IV73_GL001136"/>
<keyword evidence="3" id="KW-1185">Reference proteome</keyword>
<name>A0A0R2JBR5_9LACO</name>
<accession>A0A0R2JBR5</accession>
<dbReference type="EMBL" id="JQBP01000006">
    <property type="protein sequence ID" value="KRN74729.1"/>
    <property type="molecule type" value="Genomic_DNA"/>
</dbReference>
<feature type="transmembrane region" description="Helical" evidence="1">
    <location>
        <begin position="231"/>
        <end position="251"/>
    </location>
</feature>
<feature type="transmembrane region" description="Helical" evidence="1">
    <location>
        <begin position="12"/>
        <end position="32"/>
    </location>
</feature>
<proteinExistence type="predicted"/>
<feature type="transmembrane region" description="Helical" evidence="1">
    <location>
        <begin position="296"/>
        <end position="316"/>
    </location>
</feature>
<keyword evidence="1" id="KW-0472">Membrane</keyword>
<feature type="transmembrane region" description="Helical" evidence="1">
    <location>
        <begin position="104"/>
        <end position="126"/>
    </location>
</feature>
<dbReference type="AlphaFoldDB" id="A0A0R2JBR5"/>
<feature type="transmembrane region" description="Helical" evidence="1">
    <location>
        <begin position="322"/>
        <end position="341"/>
    </location>
</feature>
<protein>
    <recommendedName>
        <fullName evidence="4">Integral membrane protein</fullName>
    </recommendedName>
</protein>
<keyword evidence="1" id="KW-1133">Transmembrane helix</keyword>
<feature type="transmembrane region" description="Helical" evidence="1">
    <location>
        <begin position="361"/>
        <end position="380"/>
    </location>
</feature>
<evidence type="ECO:0008006" key="4">
    <source>
        <dbReference type="Google" id="ProtNLM"/>
    </source>
</evidence>
<reference evidence="2 3" key="1">
    <citation type="journal article" date="2015" name="Genome Announc.">
        <title>Expanding the biotechnology potential of lactobacilli through comparative genomics of 213 strains and associated genera.</title>
        <authorList>
            <person name="Sun Z."/>
            <person name="Harris H.M."/>
            <person name="McCann A."/>
            <person name="Guo C."/>
            <person name="Argimon S."/>
            <person name="Zhang W."/>
            <person name="Yang X."/>
            <person name="Jeffery I.B."/>
            <person name="Cooney J.C."/>
            <person name="Kagawa T.F."/>
            <person name="Liu W."/>
            <person name="Song Y."/>
            <person name="Salvetti E."/>
            <person name="Wrobel A."/>
            <person name="Rasinkangas P."/>
            <person name="Parkhill J."/>
            <person name="Rea M.C."/>
            <person name="O'Sullivan O."/>
            <person name="Ritari J."/>
            <person name="Douillard F.P."/>
            <person name="Paul Ross R."/>
            <person name="Yang R."/>
            <person name="Briner A.E."/>
            <person name="Felis G.E."/>
            <person name="de Vos W.M."/>
            <person name="Barrangou R."/>
            <person name="Klaenhammer T.R."/>
            <person name="Caufield P.W."/>
            <person name="Cui Y."/>
            <person name="Zhang H."/>
            <person name="O'Toole P.W."/>
        </authorList>
    </citation>
    <scope>NUCLEOTIDE SEQUENCE [LARGE SCALE GENOMIC DNA]</scope>
    <source>
        <strain evidence="2 3">DSM 20593</strain>
    </source>
</reference>
<feature type="transmembrane region" description="Helical" evidence="1">
    <location>
        <begin position="138"/>
        <end position="155"/>
    </location>
</feature>
<dbReference type="Proteomes" id="UP000051655">
    <property type="component" value="Unassembled WGS sequence"/>
</dbReference>
<organism evidence="2 3">
    <name type="scientific">Weissella kandleri</name>
    <dbReference type="NCBI Taxonomy" id="1616"/>
    <lineage>
        <taxon>Bacteria</taxon>
        <taxon>Bacillati</taxon>
        <taxon>Bacillota</taxon>
        <taxon>Bacilli</taxon>
        <taxon>Lactobacillales</taxon>
        <taxon>Lactobacillaceae</taxon>
        <taxon>Weissella</taxon>
    </lineage>
</organism>
<feature type="transmembrane region" description="Helical" evidence="1">
    <location>
        <begin position="386"/>
        <end position="404"/>
    </location>
</feature>
<dbReference type="PANTHER" id="PTHR38454:SF1">
    <property type="entry name" value="INTEGRAL MEMBRANE PROTEIN"/>
    <property type="match status" value="1"/>
</dbReference>
<evidence type="ECO:0000256" key="1">
    <source>
        <dbReference type="SAM" id="Phobius"/>
    </source>
</evidence>
<dbReference type="PANTHER" id="PTHR38454">
    <property type="entry name" value="INTEGRAL MEMBRANE PROTEIN-RELATED"/>
    <property type="match status" value="1"/>
</dbReference>
<sequence>MIMNPFKWRSSTQALWISFLGPAIFMAGYFAFRGMAPFGSSSILTVDLGQQYIDLLAYLRTSLLHDPTQLLYSFNKGLGGNFYSDGSYYIFSPLNLLLLPVSNLYLPMGILGLTILRYGLASWSMAKALHMMHWQNGWPLLLFGFSYAFSGWMVANQLNVIWVDVMILLPLIVAGLERYLAGQRIWMYTLLLALAFICNYYMAYMVGLFLVLYMLWRTSWAPYGFTGRIKLWLKFAFGSLMSIGLSAFVWLPTAMTLTNSKGPHLLENVKNAVTYQPLDLWAKTFMGAFDFEQMKAGMPNIFVGSLILIVVCGFLTSREIRLSTRIMTFLITAFLILSMMYDPLNVIWHGLAYPVWYPYRFSFVFIFWLIWLSGSIWTPTWHLSRWQAWILLVLALAVSGWVAYRMHTYSFLNWYQFAAGLSCFLMILCLQYYVGTNRWWRWSLISFVLLELMANAVVTLNKFSYLSNNEYQNVVRILQDGRSLLNETKDQTFYRVTKNFERTKDDPLQVNYRGATVFSSMLEHQQSDIMAVLGQPEGDNYIDYTGSTALNDNLLGVKYLISQKNSEDDLPSVIPPTMQTDERYDWHPAPTIGKRGGAQLQVNQQALPVAFASNPAILNFTARPDDPMSNQNQLWQRMTGTDQPLLKSANFAGATGENVHAPITITGAVLTRQASKEPARLTLTYQTSATGPKYLTLGAAVNDDAANIDLDGTPQPPIPAHRHTMIYTLPDTGEAGSEHTITFILKQPNVWLQNVSLYELDRTALQEQSQKLQTQGLQTHVHQATKLSGKINIPQGETTLMSTIPAAPGWTLKVDGREVNTVKIANFFLGAVVAPGKHQVEYQYQVPLLHEGILISIGNLIFLLGMSWSESRNRRHSLHELPEDFME</sequence>
<gene>
    <name evidence="2" type="ORF">IV73_GL001136</name>
</gene>
<evidence type="ECO:0000313" key="2">
    <source>
        <dbReference type="EMBL" id="KRN74729.1"/>
    </source>
</evidence>
<feature type="transmembrane region" description="Helical" evidence="1">
    <location>
        <begin position="188"/>
        <end position="216"/>
    </location>
</feature>